<dbReference type="SUPFAM" id="SSF51905">
    <property type="entry name" value="FAD/NAD(P)-binding domain"/>
    <property type="match status" value="1"/>
</dbReference>
<dbReference type="AlphaFoldDB" id="A0A239P117"/>
<comment type="cofactor">
    <cofactor evidence="1">
        <name>FAD</name>
        <dbReference type="ChEBI" id="CHEBI:57692"/>
    </cofactor>
</comment>
<dbReference type="InterPro" id="IPR050641">
    <property type="entry name" value="RIFMO-like"/>
</dbReference>
<dbReference type="Gene3D" id="3.40.30.120">
    <property type="match status" value="1"/>
</dbReference>
<name>A0A239P117_9ACTN</name>
<evidence type="ECO:0000256" key="3">
    <source>
        <dbReference type="ARBA" id="ARBA00022827"/>
    </source>
</evidence>
<evidence type="ECO:0000313" key="6">
    <source>
        <dbReference type="Proteomes" id="UP000198362"/>
    </source>
</evidence>
<reference evidence="5 6" key="1">
    <citation type="submission" date="2017-06" db="EMBL/GenBank/DDBJ databases">
        <authorList>
            <person name="Kim H.J."/>
            <person name="Triplett B.A."/>
        </authorList>
    </citation>
    <scope>NUCLEOTIDE SEQUENCE [LARGE SCALE GENOMIC DNA]</scope>
    <source>
        <strain evidence="5 6">CGMCC 4.5593</strain>
    </source>
</reference>
<dbReference type="OrthoDB" id="3647401at2"/>
<dbReference type="RefSeq" id="WP_089253370.1">
    <property type="nucleotide sequence ID" value="NZ_FZPH01000012.1"/>
</dbReference>
<dbReference type="EMBL" id="FZPH01000012">
    <property type="protein sequence ID" value="SNT60821.1"/>
    <property type="molecule type" value="Genomic_DNA"/>
</dbReference>
<evidence type="ECO:0000313" key="5">
    <source>
        <dbReference type="EMBL" id="SNT60821.1"/>
    </source>
</evidence>
<evidence type="ECO:0000256" key="2">
    <source>
        <dbReference type="ARBA" id="ARBA00022630"/>
    </source>
</evidence>
<sequence length="517" mass="55493">MTAPPDVLVVGGGPTGLAMAALLIAQGARPRIVDRNFDRARESRALAIQPRTLEVLAGLGVSDELVRQGNPNVRLLIHAGRRTVPLPMFDLGFADTRYPFLLFLSQAHTEQVLIDHLRAHGVEVERGVELTSLTQDTASTTGTLRHRDSAIEHLEVPYVVGCDGARSTVRELAGIAFEGSSYPQTFVLADLDADGLDAGIAHVFVSARGMLFFFPLVSPAAWRVLAMRPRAESAAPGATVTLNDVQELANQYTDGAVHLRDPVWMTNFRLHHRAASRYRAERIFLAGDAAHIHSPAGAQGMNTGIQDAANLAWKLAYALSGQAPDRILDSYGTERAPVGRTVLRMSDRAFTIATSTNPLVRFARARVAPTMLPLAAKISRGRGAIFRTVSQLNISYPHSPLSTSGPAGSSRCAAAGDRLPDAPLASGSTPSTLHGLTAAPGWHLLLCGAGWPAEPSPPRLSVHRLDRPTAAALDRLRVHEPTAILVRPDGHIGYRGGTDINALRAYLDQWLPGTRLP</sequence>
<feature type="domain" description="FAD-binding" evidence="4">
    <location>
        <begin position="6"/>
        <end position="345"/>
    </location>
</feature>
<dbReference type="PRINTS" id="PR00420">
    <property type="entry name" value="RNGMNOXGNASE"/>
</dbReference>
<dbReference type="InterPro" id="IPR036188">
    <property type="entry name" value="FAD/NAD-bd_sf"/>
</dbReference>
<dbReference type="GO" id="GO:0071949">
    <property type="term" value="F:FAD binding"/>
    <property type="evidence" value="ECO:0007669"/>
    <property type="project" value="InterPro"/>
</dbReference>
<dbReference type="Gene3D" id="3.50.50.60">
    <property type="entry name" value="FAD/NAD(P)-binding domain"/>
    <property type="match status" value="1"/>
</dbReference>
<keyword evidence="3" id="KW-0274">FAD</keyword>
<dbReference type="Pfam" id="PF01494">
    <property type="entry name" value="FAD_binding_3"/>
    <property type="match status" value="1"/>
</dbReference>
<gene>
    <name evidence="5" type="ORF">SAMN05421812_112204</name>
</gene>
<dbReference type="Pfam" id="PF21274">
    <property type="entry name" value="Rng_hyd_C"/>
    <property type="match status" value="1"/>
</dbReference>
<keyword evidence="2" id="KW-0285">Flavoprotein</keyword>
<evidence type="ECO:0000259" key="4">
    <source>
        <dbReference type="Pfam" id="PF01494"/>
    </source>
</evidence>
<dbReference type="Gene3D" id="3.30.70.2450">
    <property type="match status" value="1"/>
</dbReference>
<dbReference type="PANTHER" id="PTHR43004:SF19">
    <property type="entry name" value="BINDING MONOOXYGENASE, PUTATIVE (JCVI)-RELATED"/>
    <property type="match status" value="1"/>
</dbReference>
<protein>
    <submittedName>
        <fullName evidence="5">2-polyprenyl-6-methoxyphenol hydroxylase</fullName>
    </submittedName>
</protein>
<keyword evidence="6" id="KW-1185">Reference proteome</keyword>
<evidence type="ECO:0000256" key="1">
    <source>
        <dbReference type="ARBA" id="ARBA00001974"/>
    </source>
</evidence>
<dbReference type="GO" id="GO:0016709">
    <property type="term" value="F:oxidoreductase activity, acting on paired donors, with incorporation or reduction of molecular oxygen, NAD(P)H as one donor, and incorporation of one atom of oxygen"/>
    <property type="evidence" value="ECO:0007669"/>
    <property type="project" value="UniProtKB-ARBA"/>
</dbReference>
<accession>A0A239P117</accession>
<dbReference type="Proteomes" id="UP000198362">
    <property type="component" value="Unassembled WGS sequence"/>
</dbReference>
<organism evidence="5 6">
    <name type="scientific">Asanoa hainanensis</name>
    <dbReference type="NCBI Taxonomy" id="560556"/>
    <lineage>
        <taxon>Bacteria</taxon>
        <taxon>Bacillati</taxon>
        <taxon>Actinomycetota</taxon>
        <taxon>Actinomycetes</taxon>
        <taxon>Micromonosporales</taxon>
        <taxon>Micromonosporaceae</taxon>
        <taxon>Asanoa</taxon>
    </lineage>
</organism>
<proteinExistence type="predicted"/>
<dbReference type="PANTHER" id="PTHR43004">
    <property type="entry name" value="TRK SYSTEM POTASSIUM UPTAKE PROTEIN"/>
    <property type="match status" value="1"/>
</dbReference>
<dbReference type="InterPro" id="IPR002938">
    <property type="entry name" value="FAD-bd"/>
</dbReference>